<gene>
    <name evidence="2" type="ORF">G5B42_06945</name>
</gene>
<protein>
    <submittedName>
        <fullName evidence="2">DegV family protein</fullName>
    </submittedName>
</protein>
<dbReference type="Gene3D" id="3.40.50.10170">
    <property type="match status" value="1"/>
</dbReference>
<dbReference type="InterPro" id="IPR003797">
    <property type="entry name" value="DegV"/>
</dbReference>
<sequence>MSIKIVTDSTADLSPELKSRYGIEVIPLTVHFGEEVYYDGIDLTQDEFLEKVNTSPHFPKTGQATPAAFLELFRRLLAEGHEILYVGISSDLSGTYASACLAAQELADAPIATVDSRNLSMGIGVLALHAAEMAEQGTSLQAIADRLRAMTARVRTSFIVDTLDFLYKGGRLTRAQALIGNVLQIHPRIEVVDGKMCVPEKIRGSKSKAKTRLLEWATANKERIDDNWIAVTHCRDEEAANDLAAQFREMELARNVVITKAGAVISTHCGPGTVGIIYVEKEA</sequence>
<dbReference type="EMBL" id="JAAKDE010000013">
    <property type="protein sequence ID" value="MBA2133277.1"/>
    <property type="molecule type" value="Genomic_DNA"/>
</dbReference>
<proteinExistence type="predicted"/>
<dbReference type="SUPFAM" id="SSF82549">
    <property type="entry name" value="DAK1/DegV-like"/>
    <property type="match status" value="1"/>
</dbReference>
<evidence type="ECO:0000313" key="2">
    <source>
        <dbReference type="EMBL" id="MBA2133277.1"/>
    </source>
</evidence>
<keyword evidence="1" id="KW-0446">Lipid-binding</keyword>
<dbReference type="Pfam" id="PF02645">
    <property type="entry name" value="DegV"/>
    <property type="match status" value="1"/>
</dbReference>
<dbReference type="InterPro" id="IPR050270">
    <property type="entry name" value="DegV_domain_contain"/>
</dbReference>
<dbReference type="InterPro" id="IPR043168">
    <property type="entry name" value="DegV_C"/>
</dbReference>
<reference evidence="2" key="1">
    <citation type="submission" date="2020-06" db="EMBL/GenBank/DDBJ databases">
        <title>Novel chitinolytic bacterium.</title>
        <authorList>
            <person name="Ungkulpasvich U."/>
            <person name="Kosugi A."/>
            <person name="Uke A."/>
        </authorList>
    </citation>
    <scope>NUCLEOTIDE SEQUENCE</scope>
    <source>
        <strain evidence="2">UUS1-1</strain>
    </source>
</reference>
<name>A0A8J6LSJ0_9FIRM</name>
<keyword evidence="3" id="KW-1185">Reference proteome</keyword>
<comment type="caution">
    <text evidence="2">The sequence shown here is derived from an EMBL/GenBank/DDBJ whole genome shotgun (WGS) entry which is preliminary data.</text>
</comment>
<dbReference type="GO" id="GO:0008289">
    <property type="term" value="F:lipid binding"/>
    <property type="evidence" value="ECO:0007669"/>
    <property type="project" value="UniProtKB-KW"/>
</dbReference>
<dbReference type="Proteomes" id="UP000657177">
    <property type="component" value="Unassembled WGS sequence"/>
</dbReference>
<accession>A0A8J6LSJ0</accession>
<dbReference type="PANTHER" id="PTHR33434">
    <property type="entry name" value="DEGV DOMAIN-CONTAINING PROTEIN DR_1986-RELATED"/>
    <property type="match status" value="1"/>
</dbReference>
<organism evidence="2 3">
    <name type="scientific">Capillibacterium thermochitinicola</name>
    <dbReference type="NCBI Taxonomy" id="2699427"/>
    <lineage>
        <taxon>Bacteria</taxon>
        <taxon>Bacillati</taxon>
        <taxon>Bacillota</taxon>
        <taxon>Capillibacterium</taxon>
    </lineage>
</organism>
<dbReference type="NCBIfam" id="TIGR00762">
    <property type="entry name" value="DegV"/>
    <property type="match status" value="1"/>
</dbReference>
<dbReference type="AlphaFoldDB" id="A0A8J6LSJ0"/>
<dbReference type="PANTHER" id="PTHR33434:SF2">
    <property type="entry name" value="FATTY ACID-BINDING PROTEIN TM_1468"/>
    <property type="match status" value="1"/>
</dbReference>
<dbReference type="Gene3D" id="3.30.1180.10">
    <property type="match status" value="1"/>
</dbReference>
<evidence type="ECO:0000313" key="3">
    <source>
        <dbReference type="Proteomes" id="UP000657177"/>
    </source>
</evidence>
<evidence type="ECO:0000256" key="1">
    <source>
        <dbReference type="ARBA" id="ARBA00023121"/>
    </source>
</evidence>
<dbReference type="PROSITE" id="PS51482">
    <property type="entry name" value="DEGV"/>
    <property type="match status" value="1"/>
</dbReference>
<dbReference type="RefSeq" id="WP_181339728.1">
    <property type="nucleotide sequence ID" value="NZ_JAAKDE010000013.1"/>
</dbReference>